<sequence>MAEPLPPAPEDPAPEPGTARALWPTFMRRTLPVEDVEEAAPEPRRPDGEEPETKLNV</sequence>
<feature type="compositionally biased region" description="Basic and acidic residues" evidence="1">
    <location>
        <begin position="41"/>
        <end position="57"/>
    </location>
</feature>
<evidence type="ECO:0000313" key="2">
    <source>
        <dbReference type="EMBL" id="MBR0657027.1"/>
    </source>
</evidence>
<accession>A0AAF1KUT8</accession>
<comment type="caution">
    <text evidence="2">The sequence shown here is derived from an EMBL/GenBank/DDBJ whole genome shotgun (WGS) entry which is preliminary data.</text>
</comment>
<proteinExistence type="predicted"/>
<reference evidence="2" key="2">
    <citation type="journal article" date="2021" name="Syst. Appl. Microbiol.">
        <title>Roseomonas hellenica sp. nov., isolated from roots of wild-growing Alkanna tinctoria.</title>
        <authorList>
            <person name="Rat A."/>
            <person name="Naranjo H.D."/>
            <person name="Lebbe L."/>
            <person name="Cnockaert M."/>
            <person name="Krigas N."/>
            <person name="Grigoriadou K."/>
            <person name="Maloupa E."/>
            <person name="Willems A."/>
        </authorList>
    </citation>
    <scope>NUCLEOTIDE SEQUENCE</scope>
    <source>
        <strain evidence="2">LMG 28251</strain>
    </source>
</reference>
<feature type="compositionally biased region" description="Pro residues" evidence="1">
    <location>
        <begin position="1"/>
        <end position="15"/>
    </location>
</feature>
<dbReference type="EMBL" id="JAAEDH010000025">
    <property type="protein sequence ID" value="MBR0657027.1"/>
    <property type="molecule type" value="Genomic_DNA"/>
</dbReference>
<name>A0AAF1KUT8_9PROT</name>
<organism evidence="2 3">
    <name type="scientific">Plastoroseomonas arctica</name>
    <dbReference type="NCBI Taxonomy" id="1509237"/>
    <lineage>
        <taxon>Bacteria</taxon>
        <taxon>Pseudomonadati</taxon>
        <taxon>Pseudomonadota</taxon>
        <taxon>Alphaproteobacteria</taxon>
        <taxon>Acetobacterales</taxon>
        <taxon>Acetobacteraceae</taxon>
        <taxon>Plastoroseomonas</taxon>
    </lineage>
</organism>
<evidence type="ECO:0000313" key="3">
    <source>
        <dbReference type="Proteomes" id="UP001196068"/>
    </source>
</evidence>
<keyword evidence="3" id="KW-1185">Reference proteome</keyword>
<evidence type="ECO:0000256" key="1">
    <source>
        <dbReference type="SAM" id="MobiDB-lite"/>
    </source>
</evidence>
<reference evidence="2" key="1">
    <citation type="submission" date="2020-01" db="EMBL/GenBank/DDBJ databases">
        <authorList>
            <person name="Rat A."/>
        </authorList>
    </citation>
    <scope>NUCLEOTIDE SEQUENCE</scope>
    <source>
        <strain evidence="2">LMG 28251</strain>
    </source>
</reference>
<dbReference type="Proteomes" id="UP001196068">
    <property type="component" value="Unassembled WGS sequence"/>
</dbReference>
<dbReference type="RefSeq" id="WP_211875894.1">
    <property type="nucleotide sequence ID" value="NZ_JAAEDH010000025.1"/>
</dbReference>
<protein>
    <submittedName>
        <fullName evidence="2">Uncharacterized protein</fullName>
    </submittedName>
</protein>
<feature type="region of interest" description="Disordered" evidence="1">
    <location>
        <begin position="1"/>
        <end position="57"/>
    </location>
</feature>
<gene>
    <name evidence="2" type="ORF">GXW79_18265</name>
</gene>
<dbReference type="AlphaFoldDB" id="A0AAF1KUT8"/>